<comment type="similarity">
    <text evidence="1">Belongs to the leucine-binding protein family.</text>
</comment>
<evidence type="ECO:0000256" key="2">
    <source>
        <dbReference type="ARBA" id="ARBA00022729"/>
    </source>
</evidence>
<dbReference type="Gene3D" id="3.40.50.2300">
    <property type="match status" value="2"/>
</dbReference>
<evidence type="ECO:0000256" key="1">
    <source>
        <dbReference type="ARBA" id="ARBA00010062"/>
    </source>
</evidence>
<evidence type="ECO:0000256" key="4">
    <source>
        <dbReference type="SAM" id="SignalP"/>
    </source>
</evidence>
<keyword evidence="7" id="KW-1185">Reference proteome</keyword>
<dbReference type="PANTHER" id="PTHR30483">
    <property type="entry name" value="LEUCINE-SPECIFIC-BINDING PROTEIN"/>
    <property type="match status" value="1"/>
</dbReference>
<dbReference type="EMBL" id="AXCY01000011">
    <property type="protein sequence ID" value="KGM11958.1"/>
    <property type="molecule type" value="Genomic_DNA"/>
</dbReference>
<sequence>MKRSTHTARAAALAGAVALVLAACGGGGEEGGDDDEADGGSSSGGGEATPLVVGSLLPQTGSLAFLGPPEIAGVDLAIEEINAAGGVLGSEVEIVHTDSSDADNAEVATQSVTDLISRNAQVIVGAASSSVTLNVVDDITNAEIVQISPANTATKLSGYSPFYFRTAPSDVVQGSALGNLVVNDGHANVAFIVFNDDYGITLRDVAKETIEAAGGTVVYGNPGEEFDPASDDVIPSVVTEALATSPDAIVVIAFDQSKLIVPALASAGFDTSKLYFTDGNLSDYSEVFEPGTLEGAQGTLPGAFPDEDFQARLLEVDGSLKDFSYAAESYDAVMLAALAAVRGGATDGPTIQENMAAVSGAEGGTECTGFEECAALLEDGEDIAYQAVSGAGPFNEQNDPSSAFVGIYRYDAENKYTWVKAEFGEVE</sequence>
<reference evidence="6 7" key="1">
    <citation type="submission" date="2013-08" db="EMBL/GenBank/DDBJ databases">
        <title>Genome sequencing of Cellulomonas carbonis T26.</title>
        <authorList>
            <person name="Chen F."/>
            <person name="Li Y."/>
            <person name="Wang G."/>
        </authorList>
    </citation>
    <scope>NUCLEOTIDE SEQUENCE [LARGE SCALE GENOMIC DNA]</scope>
    <source>
        <strain evidence="6 7">T26</strain>
    </source>
</reference>
<evidence type="ECO:0000313" key="7">
    <source>
        <dbReference type="Proteomes" id="UP000029839"/>
    </source>
</evidence>
<dbReference type="CDD" id="cd06346">
    <property type="entry name" value="PBP1_ABC_ligand_binding-like"/>
    <property type="match status" value="1"/>
</dbReference>
<name>A0A0A0BU68_9CELL</name>
<dbReference type="SUPFAM" id="SSF53822">
    <property type="entry name" value="Periplasmic binding protein-like I"/>
    <property type="match status" value="1"/>
</dbReference>
<dbReference type="AlphaFoldDB" id="A0A0A0BU68"/>
<proteinExistence type="inferred from homology"/>
<evidence type="ECO:0000259" key="5">
    <source>
        <dbReference type="Pfam" id="PF13458"/>
    </source>
</evidence>
<feature type="domain" description="Leucine-binding protein" evidence="5">
    <location>
        <begin position="52"/>
        <end position="362"/>
    </location>
</feature>
<dbReference type="InterPro" id="IPR028082">
    <property type="entry name" value="Peripla_BP_I"/>
</dbReference>
<dbReference type="InterPro" id="IPR028081">
    <property type="entry name" value="Leu-bd"/>
</dbReference>
<feature type="signal peptide" evidence="4">
    <location>
        <begin position="1"/>
        <end position="22"/>
    </location>
</feature>
<dbReference type="RefSeq" id="WP_043603609.1">
    <property type="nucleotide sequence ID" value="NZ_AXCY01000011.1"/>
</dbReference>
<evidence type="ECO:0000313" key="6">
    <source>
        <dbReference type="EMBL" id="KGM11958.1"/>
    </source>
</evidence>
<evidence type="ECO:0000256" key="3">
    <source>
        <dbReference type="SAM" id="MobiDB-lite"/>
    </source>
</evidence>
<reference evidence="6 7" key="2">
    <citation type="journal article" date="2015" name="Stand. Genomic Sci.">
        <title>Draft genome sequence of Cellulomonas carbonis T26(T) and comparative analysis of six Cellulomonas genomes.</title>
        <authorList>
            <person name="Zhuang W."/>
            <person name="Zhang S."/>
            <person name="Xia X."/>
            <person name="Wang G."/>
        </authorList>
    </citation>
    <scope>NUCLEOTIDE SEQUENCE [LARGE SCALE GENOMIC DNA]</scope>
    <source>
        <strain evidence="6 7">T26</strain>
    </source>
</reference>
<dbReference type="Proteomes" id="UP000029839">
    <property type="component" value="Unassembled WGS sequence"/>
</dbReference>
<protein>
    <submittedName>
        <fullName evidence="6">ABC transporter substrate-binding protein</fullName>
    </submittedName>
</protein>
<dbReference type="PANTHER" id="PTHR30483:SF6">
    <property type="entry name" value="PERIPLASMIC BINDING PROTEIN OF ABC TRANSPORTER FOR NATURAL AMINO ACIDS"/>
    <property type="match status" value="1"/>
</dbReference>
<dbReference type="InterPro" id="IPR051010">
    <property type="entry name" value="BCAA_transport"/>
</dbReference>
<feature type="region of interest" description="Disordered" evidence="3">
    <location>
        <begin position="27"/>
        <end position="51"/>
    </location>
</feature>
<dbReference type="PROSITE" id="PS51257">
    <property type="entry name" value="PROKAR_LIPOPROTEIN"/>
    <property type="match status" value="1"/>
</dbReference>
<organism evidence="6 7">
    <name type="scientific">Cellulomonas carbonis T26</name>
    <dbReference type="NCBI Taxonomy" id="947969"/>
    <lineage>
        <taxon>Bacteria</taxon>
        <taxon>Bacillati</taxon>
        <taxon>Actinomycetota</taxon>
        <taxon>Actinomycetes</taxon>
        <taxon>Micrococcales</taxon>
        <taxon>Cellulomonadaceae</taxon>
        <taxon>Cellulomonas</taxon>
    </lineage>
</organism>
<accession>A0A0A0BU68</accession>
<dbReference type="OrthoDB" id="7337537at2"/>
<dbReference type="Pfam" id="PF13458">
    <property type="entry name" value="Peripla_BP_6"/>
    <property type="match status" value="1"/>
</dbReference>
<keyword evidence="2 4" id="KW-0732">Signal</keyword>
<feature type="chain" id="PRO_5039385232" evidence="4">
    <location>
        <begin position="23"/>
        <end position="427"/>
    </location>
</feature>
<gene>
    <name evidence="6" type="ORF">N868_04295</name>
</gene>
<comment type="caution">
    <text evidence="6">The sequence shown here is derived from an EMBL/GenBank/DDBJ whole genome shotgun (WGS) entry which is preliminary data.</text>
</comment>